<dbReference type="AlphaFoldDB" id="A0AAN6ZFL8"/>
<feature type="transmembrane region" description="Helical" evidence="1">
    <location>
        <begin position="129"/>
        <end position="148"/>
    </location>
</feature>
<sequence>MTVTHPGKTSAVSAQDVIAALNLAPHPEKGYYVETFRDVATSADGEGKARSNKTCIYYLLEGDSGPSHWHRVVDAVEAWHHYAGAPLQLSLSWDDQTPVRHLMLGKDLWAGERPQAVVQRGEWQRATSLGAWTLVGCSVAPAFVFDGFEMARPGWEPNGAAADATGAPTCILLAVLVVVASF</sequence>
<organism evidence="3 4">
    <name type="scientific">Trichocladium antarcticum</name>
    <dbReference type="NCBI Taxonomy" id="1450529"/>
    <lineage>
        <taxon>Eukaryota</taxon>
        <taxon>Fungi</taxon>
        <taxon>Dikarya</taxon>
        <taxon>Ascomycota</taxon>
        <taxon>Pezizomycotina</taxon>
        <taxon>Sordariomycetes</taxon>
        <taxon>Sordariomycetidae</taxon>
        <taxon>Sordariales</taxon>
        <taxon>Chaetomiaceae</taxon>
        <taxon>Trichocladium</taxon>
    </lineage>
</organism>
<dbReference type="InterPro" id="IPR009327">
    <property type="entry name" value="Cupin_DUF985"/>
</dbReference>
<evidence type="ECO:0000313" key="4">
    <source>
        <dbReference type="Proteomes" id="UP001304895"/>
    </source>
</evidence>
<proteinExistence type="predicted"/>
<evidence type="ECO:0000256" key="1">
    <source>
        <dbReference type="SAM" id="Phobius"/>
    </source>
</evidence>
<dbReference type="Gene3D" id="2.60.120.10">
    <property type="entry name" value="Jelly Rolls"/>
    <property type="match status" value="1"/>
</dbReference>
<reference evidence="3" key="1">
    <citation type="journal article" date="2023" name="Mol. Phylogenet. Evol.">
        <title>Genome-scale phylogeny and comparative genomics of the fungal order Sordariales.</title>
        <authorList>
            <person name="Hensen N."/>
            <person name="Bonometti L."/>
            <person name="Westerberg I."/>
            <person name="Brannstrom I.O."/>
            <person name="Guillou S."/>
            <person name="Cros-Aarteil S."/>
            <person name="Calhoun S."/>
            <person name="Haridas S."/>
            <person name="Kuo A."/>
            <person name="Mondo S."/>
            <person name="Pangilinan J."/>
            <person name="Riley R."/>
            <person name="LaButti K."/>
            <person name="Andreopoulos B."/>
            <person name="Lipzen A."/>
            <person name="Chen C."/>
            <person name="Yan M."/>
            <person name="Daum C."/>
            <person name="Ng V."/>
            <person name="Clum A."/>
            <person name="Steindorff A."/>
            <person name="Ohm R.A."/>
            <person name="Martin F."/>
            <person name="Silar P."/>
            <person name="Natvig D.O."/>
            <person name="Lalanne C."/>
            <person name="Gautier V."/>
            <person name="Ament-Velasquez S.L."/>
            <person name="Kruys A."/>
            <person name="Hutchinson M.I."/>
            <person name="Powell A.J."/>
            <person name="Barry K."/>
            <person name="Miller A.N."/>
            <person name="Grigoriev I.V."/>
            <person name="Debuchy R."/>
            <person name="Gladieux P."/>
            <person name="Hiltunen Thoren M."/>
            <person name="Johannesson H."/>
        </authorList>
    </citation>
    <scope>NUCLEOTIDE SEQUENCE</scope>
    <source>
        <strain evidence="3">CBS 123565</strain>
    </source>
</reference>
<dbReference type="EMBL" id="MU853405">
    <property type="protein sequence ID" value="KAK4135699.1"/>
    <property type="molecule type" value="Genomic_DNA"/>
</dbReference>
<dbReference type="Pfam" id="PF06172">
    <property type="entry name" value="Cupin_5"/>
    <property type="match status" value="1"/>
</dbReference>
<feature type="transmembrane region" description="Helical" evidence="1">
    <location>
        <begin position="160"/>
        <end position="180"/>
    </location>
</feature>
<accession>A0AAN6ZFL8</accession>
<dbReference type="SUPFAM" id="SSF51182">
    <property type="entry name" value="RmlC-like cupins"/>
    <property type="match status" value="1"/>
</dbReference>
<keyword evidence="4" id="KW-1185">Reference proteome</keyword>
<feature type="domain" description="DUF985" evidence="2">
    <location>
        <begin position="15"/>
        <end position="151"/>
    </location>
</feature>
<name>A0AAN6ZFL8_9PEZI</name>
<dbReference type="InterPro" id="IPR039935">
    <property type="entry name" value="YML079W-like"/>
</dbReference>
<dbReference type="CDD" id="cd06121">
    <property type="entry name" value="cupin_YML079wp"/>
    <property type="match status" value="1"/>
</dbReference>
<evidence type="ECO:0000313" key="3">
    <source>
        <dbReference type="EMBL" id="KAK4135699.1"/>
    </source>
</evidence>
<evidence type="ECO:0000259" key="2">
    <source>
        <dbReference type="Pfam" id="PF06172"/>
    </source>
</evidence>
<keyword evidence="1" id="KW-1133">Transmembrane helix</keyword>
<dbReference type="PANTHER" id="PTHR33387:SF3">
    <property type="entry name" value="DUF985 DOMAIN-CONTAINING PROTEIN"/>
    <property type="match status" value="1"/>
</dbReference>
<dbReference type="InterPro" id="IPR011051">
    <property type="entry name" value="RmlC_Cupin_sf"/>
</dbReference>
<keyword evidence="1" id="KW-0472">Membrane</keyword>
<comment type="caution">
    <text evidence="3">The sequence shown here is derived from an EMBL/GenBank/DDBJ whole genome shotgun (WGS) entry which is preliminary data.</text>
</comment>
<dbReference type="InterPro" id="IPR014710">
    <property type="entry name" value="RmlC-like_jellyroll"/>
</dbReference>
<reference evidence="3" key="2">
    <citation type="submission" date="2023-05" db="EMBL/GenBank/DDBJ databases">
        <authorList>
            <consortium name="Lawrence Berkeley National Laboratory"/>
            <person name="Steindorff A."/>
            <person name="Hensen N."/>
            <person name="Bonometti L."/>
            <person name="Westerberg I."/>
            <person name="Brannstrom I.O."/>
            <person name="Guillou S."/>
            <person name="Cros-Aarteil S."/>
            <person name="Calhoun S."/>
            <person name="Haridas S."/>
            <person name="Kuo A."/>
            <person name="Mondo S."/>
            <person name="Pangilinan J."/>
            <person name="Riley R."/>
            <person name="Labutti K."/>
            <person name="Andreopoulos B."/>
            <person name="Lipzen A."/>
            <person name="Chen C."/>
            <person name="Yanf M."/>
            <person name="Daum C."/>
            <person name="Ng V."/>
            <person name="Clum A."/>
            <person name="Ohm R."/>
            <person name="Martin F."/>
            <person name="Silar P."/>
            <person name="Natvig D."/>
            <person name="Lalanne C."/>
            <person name="Gautier V."/>
            <person name="Ament-Velasquez S.L."/>
            <person name="Kruys A."/>
            <person name="Hutchinson M.I."/>
            <person name="Powell A.J."/>
            <person name="Barry K."/>
            <person name="Miller A.N."/>
            <person name="Grigoriev I.V."/>
            <person name="Debuchy R."/>
            <person name="Gladieux P."/>
            <person name="Thoren M.H."/>
            <person name="Johannesson H."/>
        </authorList>
    </citation>
    <scope>NUCLEOTIDE SEQUENCE</scope>
    <source>
        <strain evidence="3">CBS 123565</strain>
    </source>
</reference>
<dbReference type="Proteomes" id="UP001304895">
    <property type="component" value="Unassembled WGS sequence"/>
</dbReference>
<keyword evidence="1" id="KW-0812">Transmembrane</keyword>
<protein>
    <submittedName>
        <fullName evidence="3">Cupin family protein</fullName>
    </submittedName>
</protein>
<gene>
    <name evidence="3" type="ORF">BT67DRAFT_448656</name>
</gene>
<dbReference type="PANTHER" id="PTHR33387">
    <property type="entry name" value="RMLC-LIKE JELLY ROLL FOLD PROTEIN"/>
    <property type="match status" value="1"/>
</dbReference>